<dbReference type="Proteomes" id="UP000254968">
    <property type="component" value="Unassembled WGS sequence"/>
</dbReference>
<sequence>MNTADVIIIGGGIIGCALFYELAKNSVNKIILLERDEVASGTSGESGGFIRKLNLDPYLSQLSAESFDYYLNFTKEVGESCDFMQTGLTYTIPNHMLALIQSNIGNLMDENYPIEVRASTDASLIYEYNAGYINTTLTCKNWVKAALKNKAIVYEHCPALNLLYSGGKVNGVETPQGVIEAQTIIVATGFYSAAFSPLLDLNSLISIKSFQYHLYLKASQYIDHAYINHFEGWYLFPQKTGHLLAGYINRDKESLTEKHNKHLDESEASSLHKLLCKHFPWIINKPYTIKRSYDAYTADEQGLMHKSSIKGLFYATGLSGGGIKIAPAFAKRVIELLDS</sequence>
<name>A0A378HYC7_9GAMM</name>
<evidence type="ECO:0000313" key="4">
    <source>
        <dbReference type="Proteomes" id="UP000254968"/>
    </source>
</evidence>
<evidence type="ECO:0000313" key="3">
    <source>
        <dbReference type="EMBL" id="STX27898.1"/>
    </source>
</evidence>
<dbReference type="GO" id="GO:0005737">
    <property type="term" value="C:cytoplasm"/>
    <property type="evidence" value="ECO:0007669"/>
    <property type="project" value="TreeGrafter"/>
</dbReference>
<dbReference type="AlphaFoldDB" id="A0A378HYC7"/>
<dbReference type="GO" id="GO:0043799">
    <property type="term" value="F:glycine oxidase activity"/>
    <property type="evidence" value="ECO:0007669"/>
    <property type="project" value="UniProtKB-EC"/>
</dbReference>
<proteinExistence type="predicted"/>
<accession>A0A378HYC7</accession>
<dbReference type="PANTHER" id="PTHR13847">
    <property type="entry name" value="SARCOSINE DEHYDROGENASE-RELATED"/>
    <property type="match status" value="1"/>
</dbReference>
<feature type="domain" description="FAD dependent oxidoreductase" evidence="2">
    <location>
        <begin position="5"/>
        <end position="336"/>
    </location>
</feature>
<evidence type="ECO:0000259" key="2">
    <source>
        <dbReference type="Pfam" id="PF01266"/>
    </source>
</evidence>
<dbReference type="SUPFAM" id="SSF51905">
    <property type="entry name" value="FAD/NAD(P)-binding domain"/>
    <property type="match status" value="1"/>
</dbReference>
<dbReference type="OrthoDB" id="9786494at2"/>
<dbReference type="InterPro" id="IPR036188">
    <property type="entry name" value="FAD/NAD-bd_sf"/>
</dbReference>
<dbReference type="EC" id="1.4.3.19" evidence="3"/>
<reference evidence="3 4" key="1">
    <citation type="submission" date="2018-06" db="EMBL/GenBank/DDBJ databases">
        <authorList>
            <consortium name="Pathogen Informatics"/>
            <person name="Doyle S."/>
        </authorList>
    </citation>
    <scope>NUCLEOTIDE SEQUENCE [LARGE SCALE GENOMIC DNA]</scope>
    <source>
        <strain evidence="3 4">NCTC13315</strain>
    </source>
</reference>
<organism evidence="3 4">
    <name type="scientific">Legionella beliardensis</name>
    <dbReference type="NCBI Taxonomy" id="91822"/>
    <lineage>
        <taxon>Bacteria</taxon>
        <taxon>Pseudomonadati</taxon>
        <taxon>Pseudomonadota</taxon>
        <taxon>Gammaproteobacteria</taxon>
        <taxon>Legionellales</taxon>
        <taxon>Legionellaceae</taxon>
        <taxon>Legionella</taxon>
    </lineage>
</organism>
<keyword evidence="4" id="KW-1185">Reference proteome</keyword>
<dbReference type="EMBL" id="UGNV01000001">
    <property type="protein sequence ID" value="STX27898.1"/>
    <property type="molecule type" value="Genomic_DNA"/>
</dbReference>
<dbReference type="Gene3D" id="3.30.9.10">
    <property type="entry name" value="D-Amino Acid Oxidase, subunit A, domain 2"/>
    <property type="match status" value="1"/>
</dbReference>
<dbReference type="RefSeq" id="WP_115301685.1">
    <property type="nucleotide sequence ID" value="NZ_CAAAHO010000006.1"/>
</dbReference>
<dbReference type="InterPro" id="IPR006076">
    <property type="entry name" value="FAD-dep_OxRdtase"/>
</dbReference>
<gene>
    <name evidence="3" type="primary">thiO</name>
    <name evidence="3" type="ORF">NCTC13315_00419</name>
</gene>
<dbReference type="Pfam" id="PF01266">
    <property type="entry name" value="DAO"/>
    <property type="match status" value="1"/>
</dbReference>
<dbReference type="Gene3D" id="3.50.50.60">
    <property type="entry name" value="FAD/NAD(P)-binding domain"/>
    <property type="match status" value="1"/>
</dbReference>
<keyword evidence="1 3" id="KW-0560">Oxidoreductase</keyword>
<protein>
    <submittedName>
        <fullName evidence="3">Glycine oxidase</fullName>
        <ecNumber evidence="3">1.4.3.19</ecNumber>
    </submittedName>
</protein>
<evidence type="ECO:0000256" key="1">
    <source>
        <dbReference type="ARBA" id="ARBA00023002"/>
    </source>
</evidence>